<dbReference type="InterPro" id="IPR029063">
    <property type="entry name" value="SAM-dependent_MTases_sf"/>
</dbReference>
<keyword evidence="5" id="KW-0963">Cytoplasm</keyword>
<protein>
    <recommendedName>
        <fullName evidence="4 9">Protein-L-isoaspartate O-methyltransferase</fullName>
        <ecNumber evidence="3 9">2.1.1.77</ecNumber>
    </recommendedName>
</protein>
<evidence type="ECO:0000313" key="11">
    <source>
        <dbReference type="Proteomes" id="UP000321816"/>
    </source>
</evidence>
<dbReference type="InterPro" id="IPR000682">
    <property type="entry name" value="PCMT"/>
</dbReference>
<dbReference type="Proteomes" id="UP000321816">
    <property type="component" value="Chromosome"/>
</dbReference>
<evidence type="ECO:0000256" key="1">
    <source>
        <dbReference type="ARBA" id="ARBA00004496"/>
    </source>
</evidence>
<keyword evidence="8" id="KW-0949">S-adenosyl-L-methionine</keyword>
<evidence type="ECO:0000256" key="9">
    <source>
        <dbReference type="NCBIfam" id="TIGR00080"/>
    </source>
</evidence>
<evidence type="ECO:0000256" key="5">
    <source>
        <dbReference type="ARBA" id="ARBA00022490"/>
    </source>
</evidence>
<dbReference type="GO" id="GO:0030091">
    <property type="term" value="P:protein repair"/>
    <property type="evidence" value="ECO:0007669"/>
    <property type="project" value="UniProtKB-UniRule"/>
</dbReference>
<dbReference type="AlphaFoldDB" id="A0A5C7FHJ2"/>
<dbReference type="PANTHER" id="PTHR11579:SF0">
    <property type="entry name" value="PROTEIN-L-ISOASPARTATE(D-ASPARTATE) O-METHYLTRANSFERASE"/>
    <property type="match status" value="1"/>
</dbReference>
<comment type="subcellular location">
    <subcellularLocation>
        <location evidence="1">Cytoplasm</location>
    </subcellularLocation>
</comment>
<accession>A0A5C7FHJ2</accession>
<evidence type="ECO:0000256" key="3">
    <source>
        <dbReference type="ARBA" id="ARBA00011890"/>
    </source>
</evidence>
<dbReference type="EC" id="2.1.1.77" evidence="3 9"/>
<dbReference type="NCBIfam" id="TIGR00080">
    <property type="entry name" value="pimt"/>
    <property type="match status" value="1"/>
</dbReference>
<dbReference type="CDD" id="cd02440">
    <property type="entry name" value="AdoMet_MTases"/>
    <property type="match status" value="1"/>
</dbReference>
<evidence type="ECO:0000256" key="4">
    <source>
        <dbReference type="ARBA" id="ARBA00013346"/>
    </source>
</evidence>
<evidence type="ECO:0000313" key="10">
    <source>
        <dbReference type="EMBL" id="WWD79969.1"/>
    </source>
</evidence>
<dbReference type="GO" id="GO:0005737">
    <property type="term" value="C:cytoplasm"/>
    <property type="evidence" value="ECO:0007669"/>
    <property type="project" value="UniProtKB-SubCell"/>
</dbReference>
<dbReference type="PROSITE" id="PS01279">
    <property type="entry name" value="PCMT"/>
    <property type="match status" value="1"/>
</dbReference>
<dbReference type="SUPFAM" id="SSF53335">
    <property type="entry name" value="S-adenosyl-L-methionine-dependent methyltransferases"/>
    <property type="match status" value="1"/>
</dbReference>
<dbReference type="KEGG" id="ahal:FTX54_016490"/>
<organism evidence="10 11">
    <name type="scientific">Alkalicoccus halolimnae</name>
    <dbReference type="NCBI Taxonomy" id="1667239"/>
    <lineage>
        <taxon>Bacteria</taxon>
        <taxon>Bacillati</taxon>
        <taxon>Bacillota</taxon>
        <taxon>Bacilli</taxon>
        <taxon>Bacillales</taxon>
        <taxon>Bacillaceae</taxon>
        <taxon>Alkalicoccus</taxon>
    </lineage>
</organism>
<sequence length="191" mass="21607">MNETEKEIKKYFKRLDRSFYMEEDKEKAHLDHAFSIGYGQTISQPSLVLDMTLALDLRPEHKVLEIGTGSGFQTNLLARFSSEVFTIERIAPLQEKAEQKLTASGFENIHFRLGNGSEGWPEAAPFDRIMVTAAAETVPSKLIDQLKEGGKMIIPVGDMNLQELLLLHKKTSGKIVKKQLAHVRFVKLHDK</sequence>
<keyword evidence="11" id="KW-1185">Reference proteome</keyword>
<dbReference type="EMBL" id="CP144914">
    <property type="protein sequence ID" value="WWD79969.1"/>
    <property type="molecule type" value="Genomic_DNA"/>
</dbReference>
<dbReference type="NCBIfam" id="NF001453">
    <property type="entry name" value="PRK00312.1"/>
    <property type="match status" value="1"/>
</dbReference>
<evidence type="ECO:0000256" key="7">
    <source>
        <dbReference type="ARBA" id="ARBA00022679"/>
    </source>
</evidence>
<gene>
    <name evidence="10" type="ORF">FTX54_016490</name>
</gene>
<dbReference type="RefSeq" id="WP_147802567.1">
    <property type="nucleotide sequence ID" value="NZ_CP144914.1"/>
</dbReference>
<proteinExistence type="inferred from homology"/>
<name>A0A5C7FHJ2_9BACI</name>
<dbReference type="GO" id="GO:0004719">
    <property type="term" value="F:protein-L-isoaspartate (D-aspartate) O-methyltransferase activity"/>
    <property type="evidence" value="ECO:0007669"/>
    <property type="project" value="UniProtKB-UniRule"/>
</dbReference>
<evidence type="ECO:0000256" key="6">
    <source>
        <dbReference type="ARBA" id="ARBA00022603"/>
    </source>
</evidence>
<keyword evidence="7 10" id="KW-0808">Transferase</keyword>
<evidence type="ECO:0000256" key="2">
    <source>
        <dbReference type="ARBA" id="ARBA00005369"/>
    </source>
</evidence>
<dbReference type="GO" id="GO:0032259">
    <property type="term" value="P:methylation"/>
    <property type="evidence" value="ECO:0007669"/>
    <property type="project" value="UniProtKB-KW"/>
</dbReference>
<comment type="similarity">
    <text evidence="2">Belongs to the methyltransferase superfamily. L-isoaspartyl/D-aspartyl protein methyltransferase family.</text>
</comment>
<reference evidence="10 11" key="1">
    <citation type="submission" date="2024-01" db="EMBL/GenBank/DDBJ databases">
        <title>Complete Genome Sequence of Alkalicoccus halolimnae BZ-SZ-XJ29T, a Moderately Halophilic Bacterium Isolated from a Salt Lake.</title>
        <authorList>
            <person name="Zhao B."/>
        </authorList>
    </citation>
    <scope>NUCLEOTIDE SEQUENCE [LARGE SCALE GENOMIC DNA]</scope>
    <source>
        <strain evidence="10 11">BZ-SZ-XJ29</strain>
    </source>
</reference>
<dbReference type="Gene3D" id="3.40.50.150">
    <property type="entry name" value="Vaccinia Virus protein VP39"/>
    <property type="match status" value="1"/>
</dbReference>
<dbReference type="Pfam" id="PF01135">
    <property type="entry name" value="PCMT"/>
    <property type="match status" value="1"/>
</dbReference>
<dbReference type="PANTHER" id="PTHR11579">
    <property type="entry name" value="PROTEIN-L-ISOASPARTATE O-METHYLTRANSFERASE"/>
    <property type="match status" value="1"/>
</dbReference>
<keyword evidence="6 10" id="KW-0489">Methyltransferase</keyword>
<dbReference type="OrthoDB" id="9772751at2"/>
<evidence type="ECO:0000256" key="8">
    <source>
        <dbReference type="ARBA" id="ARBA00022691"/>
    </source>
</evidence>